<evidence type="ECO:0000313" key="2">
    <source>
        <dbReference type="EMBL" id="EFN78699.1"/>
    </source>
</evidence>
<feature type="chain" id="PRO_5003158505" evidence="1">
    <location>
        <begin position="25"/>
        <end position="83"/>
    </location>
</feature>
<gene>
    <name evidence="2" type="ORF">EAI_11319</name>
</gene>
<reference evidence="2 3" key="1">
    <citation type="journal article" date="2010" name="Science">
        <title>Genomic comparison of the ants Camponotus floridanus and Harpegnathos saltator.</title>
        <authorList>
            <person name="Bonasio R."/>
            <person name="Zhang G."/>
            <person name="Ye C."/>
            <person name="Mutti N.S."/>
            <person name="Fang X."/>
            <person name="Qin N."/>
            <person name="Donahue G."/>
            <person name="Yang P."/>
            <person name="Li Q."/>
            <person name="Li C."/>
            <person name="Zhang P."/>
            <person name="Huang Z."/>
            <person name="Berger S.L."/>
            <person name="Reinberg D."/>
            <person name="Wang J."/>
            <person name="Liebig J."/>
        </authorList>
    </citation>
    <scope>NUCLEOTIDE SEQUENCE [LARGE SCALE GENOMIC DNA]</scope>
    <source>
        <strain evidence="2 3">R22 G/1</strain>
    </source>
</reference>
<keyword evidence="3" id="KW-1185">Reference proteome</keyword>
<name>E2C003_HARSA</name>
<proteinExistence type="predicted"/>
<evidence type="ECO:0000256" key="1">
    <source>
        <dbReference type="SAM" id="SignalP"/>
    </source>
</evidence>
<dbReference type="InParanoid" id="E2C003"/>
<dbReference type="EMBL" id="GL451712">
    <property type="protein sequence ID" value="EFN78699.1"/>
    <property type="molecule type" value="Genomic_DNA"/>
</dbReference>
<protein>
    <submittedName>
        <fullName evidence="2">Uncharacterized protein</fullName>
    </submittedName>
</protein>
<keyword evidence="1" id="KW-0732">Signal</keyword>
<feature type="signal peptide" evidence="1">
    <location>
        <begin position="1"/>
        <end position="24"/>
    </location>
</feature>
<dbReference type="Proteomes" id="UP000008237">
    <property type="component" value="Unassembled WGS sequence"/>
</dbReference>
<organism evidence="3">
    <name type="scientific">Harpegnathos saltator</name>
    <name type="common">Jerdon's jumping ant</name>
    <dbReference type="NCBI Taxonomy" id="610380"/>
    <lineage>
        <taxon>Eukaryota</taxon>
        <taxon>Metazoa</taxon>
        <taxon>Ecdysozoa</taxon>
        <taxon>Arthropoda</taxon>
        <taxon>Hexapoda</taxon>
        <taxon>Insecta</taxon>
        <taxon>Pterygota</taxon>
        <taxon>Neoptera</taxon>
        <taxon>Endopterygota</taxon>
        <taxon>Hymenoptera</taxon>
        <taxon>Apocrita</taxon>
        <taxon>Aculeata</taxon>
        <taxon>Formicoidea</taxon>
        <taxon>Formicidae</taxon>
        <taxon>Ponerinae</taxon>
        <taxon>Ponerini</taxon>
        <taxon>Harpegnathos</taxon>
    </lineage>
</organism>
<dbReference type="AlphaFoldDB" id="E2C003"/>
<accession>E2C003</accession>
<evidence type="ECO:0000313" key="3">
    <source>
        <dbReference type="Proteomes" id="UP000008237"/>
    </source>
</evidence>
<sequence length="83" mass="9060">MERRAAFVLLGMLYLAGTLVTVQAGLHKLTSSGPGKSCNATQRKITIRVSFLASDIITQYGEHLEALKHGRTLRTGRSNFLVS</sequence>